<evidence type="ECO:0000313" key="1">
    <source>
        <dbReference type="EMBL" id="GMG99324.1"/>
    </source>
</evidence>
<proteinExistence type="predicted"/>
<reference evidence="1" key="1">
    <citation type="submission" date="2023-05" db="EMBL/GenBank/DDBJ databases">
        <title>Nepenthes gracilis genome sequencing.</title>
        <authorList>
            <person name="Fukushima K."/>
        </authorList>
    </citation>
    <scope>NUCLEOTIDE SEQUENCE</scope>
    <source>
        <strain evidence="1">SING2019-196</strain>
    </source>
</reference>
<name>A0AAD3P2E1_NEPGR</name>
<comment type="caution">
    <text evidence="1">The sequence shown here is derived from an EMBL/GenBank/DDBJ whole genome shotgun (WGS) entry which is preliminary data.</text>
</comment>
<dbReference type="EMBL" id="BSYO01000001">
    <property type="protein sequence ID" value="GMG99324.1"/>
    <property type="molecule type" value="Genomic_DNA"/>
</dbReference>
<organism evidence="1 2">
    <name type="scientific">Nepenthes gracilis</name>
    <name type="common">Slender pitcher plant</name>
    <dbReference type="NCBI Taxonomy" id="150966"/>
    <lineage>
        <taxon>Eukaryota</taxon>
        <taxon>Viridiplantae</taxon>
        <taxon>Streptophyta</taxon>
        <taxon>Embryophyta</taxon>
        <taxon>Tracheophyta</taxon>
        <taxon>Spermatophyta</taxon>
        <taxon>Magnoliopsida</taxon>
        <taxon>eudicotyledons</taxon>
        <taxon>Gunneridae</taxon>
        <taxon>Pentapetalae</taxon>
        <taxon>Caryophyllales</taxon>
        <taxon>Nepenthaceae</taxon>
        <taxon>Nepenthes</taxon>
    </lineage>
</organism>
<dbReference type="AlphaFoldDB" id="A0AAD3P2E1"/>
<protein>
    <submittedName>
        <fullName evidence="1">Uncharacterized protein</fullName>
    </submittedName>
</protein>
<dbReference type="Proteomes" id="UP001279734">
    <property type="component" value="Unassembled WGS sequence"/>
</dbReference>
<sequence>MSGLSCICPKARMRSKDYNSLTTILAISKENHLRSRAEPFDQLLQISTDDHRKKGGKKIMVGHPQDIQIPATARLSNLGPGCNTSCDHMLWWFCVSYLLQMLKQSS</sequence>
<accession>A0AAD3P2E1</accession>
<keyword evidence="2" id="KW-1185">Reference proteome</keyword>
<evidence type="ECO:0000313" key="2">
    <source>
        <dbReference type="Proteomes" id="UP001279734"/>
    </source>
</evidence>
<gene>
    <name evidence="1" type="ORF">Nepgr_001164</name>
</gene>